<proteinExistence type="inferred from homology"/>
<dbReference type="OrthoDB" id="73875at2759"/>
<evidence type="ECO:0000313" key="10">
    <source>
        <dbReference type="EMBL" id="EIT83552.1"/>
    </source>
</evidence>
<evidence type="ECO:0000259" key="9">
    <source>
        <dbReference type="PROSITE" id="PS51910"/>
    </source>
</evidence>
<dbReference type="GO" id="GO:0006032">
    <property type="term" value="P:chitin catabolic process"/>
    <property type="evidence" value="ECO:0007669"/>
    <property type="project" value="UniProtKB-KW"/>
</dbReference>
<dbReference type="PROSITE" id="PS51910">
    <property type="entry name" value="GH18_2"/>
    <property type="match status" value="1"/>
</dbReference>
<evidence type="ECO:0000313" key="11">
    <source>
        <dbReference type="Proteomes" id="UP000002812"/>
    </source>
</evidence>
<dbReference type="PANTHER" id="PTHR11177:SF397">
    <property type="entry name" value="CHITINASE"/>
    <property type="match status" value="1"/>
</dbReference>
<keyword evidence="3" id="KW-0146">Chitin degradation</keyword>
<name>I8ADE6_ASPO3</name>
<evidence type="ECO:0000256" key="1">
    <source>
        <dbReference type="ARBA" id="ARBA00000822"/>
    </source>
</evidence>
<gene>
    <name evidence="10" type="ORF">Ao3042_05068</name>
</gene>
<organism evidence="10 11">
    <name type="scientific">Aspergillus oryzae (strain 3.042)</name>
    <name type="common">Yellow koji mold</name>
    <dbReference type="NCBI Taxonomy" id="1160506"/>
    <lineage>
        <taxon>Eukaryota</taxon>
        <taxon>Fungi</taxon>
        <taxon>Dikarya</taxon>
        <taxon>Ascomycota</taxon>
        <taxon>Pezizomycotina</taxon>
        <taxon>Eurotiomycetes</taxon>
        <taxon>Eurotiomycetidae</taxon>
        <taxon>Eurotiales</taxon>
        <taxon>Aspergillaceae</taxon>
        <taxon>Aspergillus</taxon>
        <taxon>Aspergillus subgen. Circumdati</taxon>
    </lineage>
</organism>
<sequence length="140" mass="15752">MSSDMSEELFTQVATVKDLKPSLKIYVSVGGWTFSDNDTVTQPLFGEIAADATKRRTFANNTLKILNTYGFDGIDIDWEYPGAGDRRGKPRDTDNYVKLLAKLRSTFNASGRKLGISFTAPSSYWYLKWFDLPGLLKYAD</sequence>
<keyword evidence="2 7" id="KW-0378">Hydrolase</keyword>
<evidence type="ECO:0000256" key="3">
    <source>
        <dbReference type="ARBA" id="ARBA00023024"/>
    </source>
</evidence>
<dbReference type="InterPro" id="IPR017853">
    <property type="entry name" value="GH"/>
</dbReference>
<dbReference type="PANTHER" id="PTHR11177">
    <property type="entry name" value="CHITINASE"/>
    <property type="match status" value="1"/>
</dbReference>
<dbReference type="AlphaFoldDB" id="I8ADE6"/>
<keyword evidence="6" id="KW-0624">Polysaccharide degradation</keyword>
<dbReference type="Gene3D" id="3.20.20.80">
    <property type="entry name" value="Glycosidases"/>
    <property type="match status" value="1"/>
</dbReference>
<comment type="similarity">
    <text evidence="8">Belongs to the glycosyl hydrolase 18 family.</text>
</comment>
<dbReference type="InterPro" id="IPR050314">
    <property type="entry name" value="Glycosyl_Hydrlase_18"/>
</dbReference>
<feature type="domain" description="GH18" evidence="9">
    <location>
        <begin position="1"/>
        <end position="140"/>
    </location>
</feature>
<evidence type="ECO:0000256" key="8">
    <source>
        <dbReference type="RuleBase" id="RU004453"/>
    </source>
</evidence>
<dbReference type="GO" id="GO:0008843">
    <property type="term" value="F:endochitinase activity"/>
    <property type="evidence" value="ECO:0007669"/>
    <property type="project" value="UniProtKB-EC"/>
</dbReference>
<dbReference type="InterPro" id="IPR001223">
    <property type="entry name" value="Glyco_hydro18_cat"/>
</dbReference>
<accession>I8ADE6</accession>
<keyword evidence="5 7" id="KW-0326">Glycosidase</keyword>
<dbReference type="SUPFAM" id="SSF51445">
    <property type="entry name" value="(Trans)glycosidases"/>
    <property type="match status" value="1"/>
</dbReference>
<evidence type="ECO:0000256" key="4">
    <source>
        <dbReference type="ARBA" id="ARBA00023277"/>
    </source>
</evidence>
<protein>
    <recommendedName>
        <fullName evidence="9">GH18 domain-containing protein</fullName>
    </recommendedName>
</protein>
<dbReference type="GO" id="GO:0000272">
    <property type="term" value="P:polysaccharide catabolic process"/>
    <property type="evidence" value="ECO:0007669"/>
    <property type="project" value="UniProtKB-KW"/>
</dbReference>
<keyword evidence="4" id="KW-0119">Carbohydrate metabolism</keyword>
<dbReference type="HOGENOM" id="CLU_129955_0_0_1"/>
<dbReference type="EMBL" id="AKHY01000002">
    <property type="protein sequence ID" value="EIT83552.1"/>
    <property type="molecule type" value="Genomic_DNA"/>
</dbReference>
<dbReference type="Proteomes" id="UP000002812">
    <property type="component" value="Unassembled WGS sequence"/>
</dbReference>
<reference evidence="11" key="2">
    <citation type="submission" date="2012-06" db="EMBL/GenBank/DDBJ databases">
        <title>Comparative genomic analyses of Aspergillus oryzae 3.042 and A. oryzae RIB40 for soy-sauce fermentation.</title>
        <authorList>
            <person name="Zhao G."/>
            <person name="Hou L."/>
            <person name="Wang C."/>
            <person name="Cao X."/>
        </authorList>
    </citation>
    <scope>NUCLEOTIDE SEQUENCE [LARGE SCALE GENOMIC DNA]</scope>
    <source>
        <strain evidence="11">3.042</strain>
    </source>
</reference>
<dbReference type="Pfam" id="PF00704">
    <property type="entry name" value="Glyco_hydro_18"/>
    <property type="match status" value="1"/>
</dbReference>
<reference evidence="10 11" key="1">
    <citation type="journal article" date="2012" name="Eukaryot. Cell">
        <title>Draft genome sequence of Aspergillus oryzae strain 3.042.</title>
        <authorList>
            <person name="Zhao G."/>
            <person name="Yao Y."/>
            <person name="Qi W."/>
            <person name="Wang C."/>
            <person name="Hou L."/>
            <person name="Zeng B."/>
            <person name="Cao X."/>
        </authorList>
    </citation>
    <scope>NUCLEOTIDE SEQUENCE [LARGE SCALE GENOMIC DNA]</scope>
    <source>
        <strain evidence="10 11">3.042</strain>
    </source>
</reference>
<comment type="catalytic activity">
    <reaction evidence="1">
        <text>Random endo-hydrolysis of N-acetyl-beta-D-glucosaminide (1-&gt;4)-beta-linkages in chitin and chitodextrins.</text>
        <dbReference type="EC" id="3.2.1.14"/>
    </reaction>
</comment>
<comment type="caution">
    <text evidence="10">The sequence shown here is derived from an EMBL/GenBank/DDBJ whole genome shotgun (WGS) entry which is preliminary data.</text>
</comment>
<evidence type="ECO:0000256" key="5">
    <source>
        <dbReference type="ARBA" id="ARBA00023295"/>
    </source>
</evidence>
<evidence type="ECO:0000256" key="2">
    <source>
        <dbReference type="ARBA" id="ARBA00022801"/>
    </source>
</evidence>
<evidence type="ECO:0000256" key="7">
    <source>
        <dbReference type="RuleBase" id="RU000489"/>
    </source>
</evidence>
<evidence type="ECO:0000256" key="6">
    <source>
        <dbReference type="ARBA" id="ARBA00023326"/>
    </source>
</evidence>
<dbReference type="PROSITE" id="PS01095">
    <property type="entry name" value="GH18_1"/>
    <property type="match status" value="1"/>
</dbReference>
<dbReference type="InterPro" id="IPR001579">
    <property type="entry name" value="Glyco_hydro_18_chit_AS"/>
</dbReference>